<comment type="caution">
    <text evidence="1">The sequence shown here is derived from an EMBL/GenBank/DDBJ whole genome shotgun (WGS) entry which is preliminary data.</text>
</comment>
<keyword evidence="2" id="KW-1185">Reference proteome</keyword>
<organism evidence="1 2">
    <name type="scientific">Senna tora</name>
    <dbReference type="NCBI Taxonomy" id="362788"/>
    <lineage>
        <taxon>Eukaryota</taxon>
        <taxon>Viridiplantae</taxon>
        <taxon>Streptophyta</taxon>
        <taxon>Embryophyta</taxon>
        <taxon>Tracheophyta</taxon>
        <taxon>Spermatophyta</taxon>
        <taxon>Magnoliopsida</taxon>
        <taxon>eudicotyledons</taxon>
        <taxon>Gunneridae</taxon>
        <taxon>Pentapetalae</taxon>
        <taxon>rosids</taxon>
        <taxon>fabids</taxon>
        <taxon>Fabales</taxon>
        <taxon>Fabaceae</taxon>
        <taxon>Caesalpinioideae</taxon>
        <taxon>Cassia clade</taxon>
        <taxon>Senna</taxon>
    </lineage>
</organism>
<protein>
    <submittedName>
        <fullName evidence="1">Uncharacterized protein</fullName>
    </submittedName>
</protein>
<dbReference type="Proteomes" id="UP000634136">
    <property type="component" value="Unassembled WGS sequence"/>
</dbReference>
<dbReference type="EMBL" id="JAAIUW010000009">
    <property type="protein sequence ID" value="KAF7817377.1"/>
    <property type="molecule type" value="Genomic_DNA"/>
</dbReference>
<name>A0A834T8Y5_9FABA</name>
<reference evidence="1" key="1">
    <citation type="submission" date="2020-09" db="EMBL/GenBank/DDBJ databases">
        <title>Genome-Enabled Discovery of Anthraquinone Biosynthesis in Senna tora.</title>
        <authorList>
            <person name="Kang S.-H."/>
            <person name="Pandey R.P."/>
            <person name="Lee C.-M."/>
            <person name="Sim J.-S."/>
            <person name="Jeong J.-T."/>
            <person name="Choi B.-S."/>
            <person name="Jung M."/>
            <person name="Ginzburg D."/>
            <person name="Zhao K."/>
            <person name="Won S.Y."/>
            <person name="Oh T.-J."/>
            <person name="Yu Y."/>
            <person name="Kim N.-H."/>
            <person name="Lee O.R."/>
            <person name="Lee T.-H."/>
            <person name="Bashyal P."/>
            <person name="Kim T.-S."/>
            <person name="Lee W.-H."/>
            <person name="Kawkins C."/>
            <person name="Kim C.-K."/>
            <person name="Kim J.S."/>
            <person name="Ahn B.O."/>
            <person name="Rhee S.Y."/>
            <person name="Sohng J.K."/>
        </authorList>
    </citation>
    <scope>NUCLEOTIDE SEQUENCE</scope>
    <source>
        <tissue evidence="1">Leaf</tissue>
    </source>
</reference>
<sequence>MRAGDCSIIAICTDLDKFGDEVTADVEGHEGFQASDAGSADEEGGRAMRVVGGRKGEGGDLVIVELDDGGVNADGGQQLLHDVAHAAGGSREDDDGVLGDEALDSGLGGFVVVDG</sequence>
<proteinExistence type="predicted"/>
<accession>A0A834T8Y5</accession>
<dbReference type="OrthoDB" id="10424856at2759"/>
<dbReference type="AlphaFoldDB" id="A0A834T8Y5"/>
<gene>
    <name evidence="1" type="ORF">G2W53_031346</name>
</gene>
<evidence type="ECO:0000313" key="1">
    <source>
        <dbReference type="EMBL" id="KAF7817377.1"/>
    </source>
</evidence>
<evidence type="ECO:0000313" key="2">
    <source>
        <dbReference type="Proteomes" id="UP000634136"/>
    </source>
</evidence>